<keyword evidence="1" id="KW-0472">Membrane</keyword>
<evidence type="ECO:0000256" key="2">
    <source>
        <dbReference type="SAM" id="SignalP"/>
    </source>
</evidence>
<dbReference type="EMBL" id="CAKLCB010000018">
    <property type="protein sequence ID" value="CAH0513649.1"/>
    <property type="molecule type" value="Genomic_DNA"/>
</dbReference>
<keyword evidence="1" id="KW-1133">Transmembrane helix</keyword>
<reference evidence="3 5" key="1">
    <citation type="submission" date="2021-11" db="EMBL/GenBank/DDBJ databases">
        <authorList>
            <person name="Islam A."/>
            <person name="Islam S."/>
            <person name="Flora M.S."/>
            <person name="Rahman M."/>
            <person name="Ziaur R.M."/>
            <person name="Epstein J.H."/>
            <person name="Hassan M."/>
            <person name="Klassen M."/>
            <person name="Woodard K."/>
            <person name="Webb A."/>
            <person name="Webby R.J."/>
            <person name="El Zowalaty M.E."/>
        </authorList>
    </citation>
    <scope>NUCLEOTIDE SEQUENCE</scope>
    <source>
        <strain evidence="4">Pbs1</strain>
        <strain evidence="3">Pbs3</strain>
    </source>
</reference>
<organism evidence="3 6">
    <name type="scientific">Peronospora belbahrii</name>
    <dbReference type="NCBI Taxonomy" id="622444"/>
    <lineage>
        <taxon>Eukaryota</taxon>
        <taxon>Sar</taxon>
        <taxon>Stramenopiles</taxon>
        <taxon>Oomycota</taxon>
        <taxon>Peronosporomycetes</taxon>
        <taxon>Peronosporales</taxon>
        <taxon>Peronosporaceae</taxon>
        <taxon>Peronospora</taxon>
    </lineage>
</organism>
<keyword evidence="5" id="KW-1185">Reference proteome</keyword>
<dbReference type="PROSITE" id="PS51257">
    <property type="entry name" value="PROKAR_LIPOPROTEIN"/>
    <property type="match status" value="1"/>
</dbReference>
<sequence>MRKCYFFLLLLLAIVGCIEGFANNAKNQRDSDSVLAIDNNGVKTKTTTTTAKDTEEEEEERFEIPGMPNLISYLKEKSSAIARFIENNPRVVKYVGGLKNEKDLTKSKTISGKSKGVAAPKEPGMIKSFFKRVRAMDVTGDLKGMIVAYCILLMATVAIVVIGFRVHQHSVSSANTLV</sequence>
<name>A0AAU9LAJ4_9STRA</name>
<dbReference type="Proteomes" id="UP001158986">
    <property type="component" value="Unassembled WGS sequence"/>
</dbReference>
<dbReference type="AlphaFoldDB" id="A0AAU9LAJ4"/>
<dbReference type="Proteomes" id="UP001160483">
    <property type="component" value="Unassembled WGS sequence"/>
</dbReference>
<keyword evidence="2" id="KW-0732">Signal</keyword>
<evidence type="ECO:0000313" key="3">
    <source>
        <dbReference type="EMBL" id="CAH0478123.1"/>
    </source>
</evidence>
<dbReference type="EMBL" id="CAKKTJ010000217">
    <property type="protein sequence ID" value="CAH0478123.1"/>
    <property type="molecule type" value="Genomic_DNA"/>
</dbReference>
<evidence type="ECO:0000313" key="4">
    <source>
        <dbReference type="EMBL" id="CAH0513649.1"/>
    </source>
</evidence>
<protein>
    <recommendedName>
        <fullName evidence="7">RxLR effector protein</fullName>
    </recommendedName>
</protein>
<feature type="signal peptide" evidence="2">
    <location>
        <begin position="1"/>
        <end position="20"/>
    </location>
</feature>
<evidence type="ECO:0008006" key="7">
    <source>
        <dbReference type="Google" id="ProtNLM"/>
    </source>
</evidence>
<gene>
    <name evidence="4" type="ORF">PBS001_LOCUS453</name>
    <name evidence="3" type="ORF">PBS003_LOCUS4835</name>
</gene>
<keyword evidence="1" id="KW-0812">Transmembrane</keyword>
<comment type="caution">
    <text evidence="3">The sequence shown here is derived from an EMBL/GenBank/DDBJ whole genome shotgun (WGS) entry which is preliminary data.</text>
</comment>
<proteinExistence type="predicted"/>
<feature type="chain" id="PRO_5043482429" description="RxLR effector protein" evidence="2">
    <location>
        <begin position="21"/>
        <end position="178"/>
    </location>
</feature>
<evidence type="ECO:0000313" key="5">
    <source>
        <dbReference type="Proteomes" id="UP001158986"/>
    </source>
</evidence>
<evidence type="ECO:0000313" key="6">
    <source>
        <dbReference type="Proteomes" id="UP001160483"/>
    </source>
</evidence>
<feature type="transmembrane region" description="Helical" evidence="1">
    <location>
        <begin position="146"/>
        <end position="164"/>
    </location>
</feature>
<accession>A0AAU9LAJ4</accession>
<evidence type="ECO:0000256" key="1">
    <source>
        <dbReference type="SAM" id="Phobius"/>
    </source>
</evidence>